<keyword evidence="5" id="KW-0479">Metal-binding</keyword>
<feature type="transmembrane region" description="Helical" evidence="6">
    <location>
        <begin position="159"/>
        <end position="178"/>
    </location>
</feature>
<keyword evidence="4 6" id="KW-0472">Membrane</keyword>
<feature type="transmembrane region" description="Helical" evidence="6">
    <location>
        <begin position="190"/>
        <end position="209"/>
    </location>
</feature>
<dbReference type="RefSeq" id="WP_255037108.1">
    <property type="nucleotide sequence ID" value="NZ_RJUF01000025.1"/>
</dbReference>
<accession>A0AAE3H2X3</accession>
<dbReference type="Proteomes" id="UP001204144">
    <property type="component" value="Unassembled WGS sequence"/>
</dbReference>
<dbReference type="PANTHER" id="PTHR20855">
    <property type="entry name" value="ADIPOR/PROGESTIN RECEPTOR-RELATED"/>
    <property type="match status" value="1"/>
</dbReference>
<feature type="transmembrane region" description="Helical" evidence="6">
    <location>
        <begin position="78"/>
        <end position="99"/>
    </location>
</feature>
<sequence>MENDRLLKTEIANALSHGIGVILTFAFGPLLVTMAHNKGVTNLGLGTAAYTLGLFMVFSFSTLYHAVFNPVAKRALRVLDHISIFFLIGGTYIPFIILFTDSETAQTFFIVQWSLIALGIIKKVFYTGRFRLLSSLIYIFIGCMIFFFDRGFWGRIPDVPFYFLVAGGLSYLVGVVFYQNQKIPYNHFIWHLFVLFAAIFHFVAVYLVIP</sequence>
<keyword evidence="5" id="KW-0862">Zinc</keyword>
<evidence type="ECO:0000256" key="2">
    <source>
        <dbReference type="ARBA" id="ARBA00022692"/>
    </source>
</evidence>
<keyword evidence="8" id="KW-1185">Reference proteome</keyword>
<evidence type="ECO:0000313" key="7">
    <source>
        <dbReference type="EMBL" id="MCP9763325.1"/>
    </source>
</evidence>
<feature type="binding site" evidence="5">
    <location>
        <position position="187"/>
    </location>
    <ligand>
        <name>Zn(2+)</name>
        <dbReference type="ChEBI" id="CHEBI:29105"/>
    </ligand>
</feature>
<evidence type="ECO:0000256" key="3">
    <source>
        <dbReference type="ARBA" id="ARBA00022989"/>
    </source>
</evidence>
<dbReference type="EMBL" id="RJUF01000025">
    <property type="protein sequence ID" value="MCP9763325.1"/>
    <property type="molecule type" value="Genomic_DNA"/>
</dbReference>
<dbReference type="Pfam" id="PF03006">
    <property type="entry name" value="HlyIII"/>
    <property type="match status" value="1"/>
</dbReference>
<keyword evidence="3 6" id="KW-1133">Transmembrane helix</keyword>
<organism evidence="7 8">
    <name type="scientific">Lacihabitans soyangensis</name>
    <dbReference type="NCBI Taxonomy" id="869394"/>
    <lineage>
        <taxon>Bacteria</taxon>
        <taxon>Pseudomonadati</taxon>
        <taxon>Bacteroidota</taxon>
        <taxon>Cytophagia</taxon>
        <taxon>Cytophagales</taxon>
        <taxon>Leadbetterellaceae</taxon>
        <taxon>Lacihabitans</taxon>
    </lineage>
</organism>
<dbReference type="InterPro" id="IPR004254">
    <property type="entry name" value="AdipoR/HlyIII-related"/>
</dbReference>
<evidence type="ECO:0000256" key="6">
    <source>
        <dbReference type="SAM" id="Phobius"/>
    </source>
</evidence>
<evidence type="ECO:0000313" key="8">
    <source>
        <dbReference type="Proteomes" id="UP001204144"/>
    </source>
</evidence>
<dbReference type="AlphaFoldDB" id="A0AAE3H2X3"/>
<protein>
    <submittedName>
        <fullName evidence="7">Hemolysin D</fullName>
    </submittedName>
</protein>
<evidence type="ECO:0000256" key="4">
    <source>
        <dbReference type="ARBA" id="ARBA00023136"/>
    </source>
</evidence>
<feature type="transmembrane region" description="Helical" evidence="6">
    <location>
        <begin position="12"/>
        <end position="35"/>
    </location>
</feature>
<feature type="binding site" evidence="5">
    <location>
        <position position="65"/>
    </location>
    <ligand>
        <name>Zn(2+)</name>
        <dbReference type="ChEBI" id="CHEBI:29105"/>
    </ligand>
</feature>
<dbReference type="GO" id="GO:0016020">
    <property type="term" value="C:membrane"/>
    <property type="evidence" value="ECO:0007669"/>
    <property type="project" value="UniProtKB-SubCell"/>
</dbReference>
<feature type="transmembrane region" description="Helical" evidence="6">
    <location>
        <begin position="47"/>
        <end position="66"/>
    </location>
</feature>
<evidence type="ECO:0000256" key="5">
    <source>
        <dbReference type="PIRSR" id="PIRSR604254-1"/>
    </source>
</evidence>
<gene>
    <name evidence="7" type="ORF">EGI31_10175</name>
</gene>
<dbReference type="PANTHER" id="PTHR20855:SF3">
    <property type="entry name" value="LD03007P"/>
    <property type="match status" value="1"/>
</dbReference>
<feature type="transmembrane region" description="Helical" evidence="6">
    <location>
        <begin position="105"/>
        <end position="125"/>
    </location>
</feature>
<proteinExistence type="predicted"/>
<dbReference type="GO" id="GO:0046872">
    <property type="term" value="F:metal ion binding"/>
    <property type="evidence" value="ECO:0007669"/>
    <property type="project" value="UniProtKB-KW"/>
</dbReference>
<feature type="transmembrane region" description="Helical" evidence="6">
    <location>
        <begin position="132"/>
        <end position="153"/>
    </location>
</feature>
<reference evidence="7 8" key="1">
    <citation type="submission" date="2018-11" db="EMBL/GenBank/DDBJ databases">
        <title>Novel bacteria species description.</title>
        <authorList>
            <person name="Han J.-H."/>
        </authorList>
    </citation>
    <scope>NUCLEOTIDE SEQUENCE [LARGE SCALE GENOMIC DNA]</scope>
    <source>
        <strain evidence="7 8">KCTC23259</strain>
    </source>
</reference>
<keyword evidence="2 6" id="KW-0812">Transmembrane</keyword>
<evidence type="ECO:0000256" key="1">
    <source>
        <dbReference type="ARBA" id="ARBA00004141"/>
    </source>
</evidence>
<comment type="caution">
    <text evidence="7">The sequence shown here is derived from an EMBL/GenBank/DDBJ whole genome shotgun (WGS) entry which is preliminary data.</text>
</comment>
<name>A0AAE3H2X3_9BACT</name>
<comment type="subcellular location">
    <subcellularLocation>
        <location evidence="1">Membrane</location>
        <topology evidence="1">Multi-pass membrane protein</topology>
    </subcellularLocation>
</comment>
<feature type="binding site" evidence="5">
    <location>
        <position position="191"/>
    </location>
    <ligand>
        <name>Zn(2+)</name>
        <dbReference type="ChEBI" id="CHEBI:29105"/>
    </ligand>
</feature>